<reference evidence="2 3" key="1">
    <citation type="submission" date="2020-08" db="EMBL/GenBank/DDBJ databases">
        <title>Cohnella phylogeny.</title>
        <authorList>
            <person name="Dunlap C."/>
        </authorList>
    </citation>
    <scope>NUCLEOTIDE SEQUENCE [LARGE SCALE GENOMIC DNA]</scope>
    <source>
        <strain evidence="2 3">DSM 25241</strain>
    </source>
</reference>
<protein>
    <submittedName>
        <fullName evidence="2">Uncharacterized protein</fullName>
    </submittedName>
</protein>
<evidence type="ECO:0000313" key="3">
    <source>
        <dbReference type="Proteomes" id="UP000535838"/>
    </source>
</evidence>
<comment type="caution">
    <text evidence="2">The sequence shown here is derived from an EMBL/GenBank/DDBJ whole genome shotgun (WGS) entry which is preliminary data.</text>
</comment>
<proteinExistence type="predicted"/>
<dbReference type="EMBL" id="JACJVQ010000021">
    <property type="protein sequence ID" value="MBB6637259.1"/>
    <property type="molecule type" value="Genomic_DNA"/>
</dbReference>
<accession>A0A841T2L0</accession>
<sequence length="76" mass="8760">MARFKERRLNGLVASSERLQAISKEIEELEKRHSLSAFAIMAIEESRTKELKEDFEQSLSKQESNIRRLINIGIVG</sequence>
<dbReference type="RefSeq" id="WP_185122474.1">
    <property type="nucleotide sequence ID" value="NZ_JACJVQ010000021.1"/>
</dbReference>
<gene>
    <name evidence="2" type="ORF">H7B67_24290</name>
</gene>
<name>A0A841T2L0_9BACL</name>
<dbReference type="Proteomes" id="UP000535838">
    <property type="component" value="Unassembled WGS sequence"/>
</dbReference>
<dbReference type="AlphaFoldDB" id="A0A841T2L0"/>
<evidence type="ECO:0000313" key="2">
    <source>
        <dbReference type="EMBL" id="MBB6637259.1"/>
    </source>
</evidence>
<keyword evidence="3" id="KW-1185">Reference proteome</keyword>
<feature type="coiled-coil region" evidence="1">
    <location>
        <begin position="12"/>
        <end position="72"/>
    </location>
</feature>
<keyword evidence="1" id="KW-0175">Coiled coil</keyword>
<organism evidence="2 3">
    <name type="scientific">Cohnella thailandensis</name>
    <dbReference type="NCBI Taxonomy" id="557557"/>
    <lineage>
        <taxon>Bacteria</taxon>
        <taxon>Bacillati</taxon>
        <taxon>Bacillota</taxon>
        <taxon>Bacilli</taxon>
        <taxon>Bacillales</taxon>
        <taxon>Paenibacillaceae</taxon>
        <taxon>Cohnella</taxon>
    </lineage>
</organism>
<evidence type="ECO:0000256" key="1">
    <source>
        <dbReference type="SAM" id="Coils"/>
    </source>
</evidence>